<name>A0A9P0PTB6_ACAOB</name>
<dbReference type="Proteomes" id="UP001152888">
    <property type="component" value="Unassembled WGS sequence"/>
</dbReference>
<evidence type="ECO:0000313" key="2">
    <source>
        <dbReference type="EMBL" id="CAH1993002.1"/>
    </source>
</evidence>
<dbReference type="EMBL" id="CAKOFQ010007162">
    <property type="protein sequence ID" value="CAH1993002.1"/>
    <property type="molecule type" value="Genomic_DNA"/>
</dbReference>
<evidence type="ECO:0000313" key="3">
    <source>
        <dbReference type="Proteomes" id="UP001152888"/>
    </source>
</evidence>
<dbReference type="Gene3D" id="3.30.40.10">
    <property type="entry name" value="Zinc/RING finger domain, C3HC4 (zinc finger)"/>
    <property type="match status" value="1"/>
</dbReference>
<dbReference type="SUPFAM" id="SSF57903">
    <property type="entry name" value="FYVE/PHD zinc finger"/>
    <property type="match status" value="1"/>
</dbReference>
<sequence length="155" mass="17936">MNNEDLRQVVDANSRTTCQELAEMFIMPRKKVRKTTKASWTADTLENAVNILRAGDISVYRKQEDHNQKQKGQKRQKNVFNSDDEDSPDDQIDERTICDDESEYSEEETLCAICLDTGKSGEMWYRCRSCRNWAHEKCSGRDSPASYICTFCLDT</sequence>
<dbReference type="OrthoDB" id="6780991at2759"/>
<feature type="compositionally biased region" description="Acidic residues" evidence="1">
    <location>
        <begin position="82"/>
        <end position="92"/>
    </location>
</feature>
<proteinExistence type="predicted"/>
<dbReference type="InterPro" id="IPR013083">
    <property type="entry name" value="Znf_RING/FYVE/PHD"/>
</dbReference>
<feature type="region of interest" description="Disordered" evidence="1">
    <location>
        <begin position="60"/>
        <end position="98"/>
    </location>
</feature>
<dbReference type="InterPro" id="IPR011011">
    <property type="entry name" value="Znf_FYVE_PHD"/>
</dbReference>
<comment type="caution">
    <text evidence="2">The sequence shown here is derived from an EMBL/GenBank/DDBJ whole genome shotgun (WGS) entry which is preliminary data.</text>
</comment>
<evidence type="ECO:0008006" key="4">
    <source>
        <dbReference type="Google" id="ProtNLM"/>
    </source>
</evidence>
<accession>A0A9P0PTB6</accession>
<evidence type="ECO:0000256" key="1">
    <source>
        <dbReference type="SAM" id="MobiDB-lite"/>
    </source>
</evidence>
<reference evidence="2" key="1">
    <citation type="submission" date="2022-03" db="EMBL/GenBank/DDBJ databases">
        <authorList>
            <person name="Sayadi A."/>
        </authorList>
    </citation>
    <scope>NUCLEOTIDE SEQUENCE</scope>
</reference>
<dbReference type="AlphaFoldDB" id="A0A9P0PTB6"/>
<protein>
    <recommendedName>
        <fullName evidence="4">Zinc finger PHD-type domain-containing protein</fullName>
    </recommendedName>
</protein>
<gene>
    <name evidence="2" type="ORF">ACAOBT_LOCUS21217</name>
</gene>
<organism evidence="2 3">
    <name type="scientific">Acanthoscelides obtectus</name>
    <name type="common">Bean weevil</name>
    <name type="synonym">Bruchus obtectus</name>
    <dbReference type="NCBI Taxonomy" id="200917"/>
    <lineage>
        <taxon>Eukaryota</taxon>
        <taxon>Metazoa</taxon>
        <taxon>Ecdysozoa</taxon>
        <taxon>Arthropoda</taxon>
        <taxon>Hexapoda</taxon>
        <taxon>Insecta</taxon>
        <taxon>Pterygota</taxon>
        <taxon>Neoptera</taxon>
        <taxon>Endopterygota</taxon>
        <taxon>Coleoptera</taxon>
        <taxon>Polyphaga</taxon>
        <taxon>Cucujiformia</taxon>
        <taxon>Chrysomeloidea</taxon>
        <taxon>Chrysomelidae</taxon>
        <taxon>Bruchinae</taxon>
        <taxon>Bruchini</taxon>
        <taxon>Acanthoscelides</taxon>
    </lineage>
</organism>
<keyword evidence="3" id="KW-1185">Reference proteome</keyword>